<dbReference type="SUPFAM" id="SSF50022">
    <property type="entry name" value="ISP domain"/>
    <property type="match status" value="1"/>
</dbReference>
<comment type="caution">
    <text evidence="1">The sequence shown here is derived from an EMBL/GenBank/DDBJ whole genome shotgun (WGS) entry which is preliminary data.</text>
</comment>
<dbReference type="AlphaFoldDB" id="A0A9E4K8Y4"/>
<gene>
    <name evidence="1" type="ORF">JAZ04_17195</name>
</gene>
<evidence type="ECO:0000313" key="1">
    <source>
        <dbReference type="EMBL" id="MCG7940574.1"/>
    </source>
</evidence>
<evidence type="ECO:0000313" key="2">
    <source>
        <dbReference type="Proteomes" id="UP000886687"/>
    </source>
</evidence>
<dbReference type="Proteomes" id="UP000886687">
    <property type="component" value="Unassembled WGS sequence"/>
</dbReference>
<dbReference type="GO" id="GO:0051537">
    <property type="term" value="F:2 iron, 2 sulfur cluster binding"/>
    <property type="evidence" value="ECO:0007669"/>
    <property type="project" value="InterPro"/>
</dbReference>
<dbReference type="InterPro" id="IPR036922">
    <property type="entry name" value="Rieske_2Fe-2S_sf"/>
</dbReference>
<accession>A0A9E4K8Y4</accession>
<sequence>MFGDLRIAVLLTLLILPISAGADGDVKEVDLSLLSDRGMLMRVLTDGRPVWIAYRTKEAIQKMEERYSIQYSDDPIGISQEYRSFNKNYLVVFGGCPKDDEIPAYYPDRGFVCSSNCGEFDMAGRPINDCAGNEPMEIPMHHYKDEKTIVVPIHQDGNT</sequence>
<reference evidence="1" key="1">
    <citation type="journal article" date="2021" name="Proc. Natl. Acad. Sci. U.S.A.">
        <title>Global biogeography of chemosynthetic symbionts reveals both localized and globally distributed symbiont groups. .</title>
        <authorList>
            <person name="Osvatic J.T."/>
            <person name="Wilkins L.G.E."/>
            <person name="Leibrecht L."/>
            <person name="Leray M."/>
            <person name="Zauner S."/>
            <person name="Polzin J."/>
            <person name="Camacho Y."/>
            <person name="Gros O."/>
            <person name="van Gils J.A."/>
            <person name="Eisen J.A."/>
            <person name="Petersen J.M."/>
            <person name="Yuen B."/>
        </authorList>
    </citation>
    <scope>NUCLEOTIDE SEQUENCE</scope>
    <source>
        <strain evidence="1">MAGL173</strain>
    </source>
</reference>
<organism evidence="1 2">
    <name type="scientific">Candidatus Thiodiazotropha lotti</name>
    <dbReference type="NCBI Taxonomy" id="2792787"/>
    <lineage>
        <taxon>Bacteria</taxon>
        <taxon>Pseudomonadati</taxon>
        <taxon>Pseudomonadota</taxon>
        <taxon>Gammaproteobacteria</taxon>
        <taxon>Chromatiales</taxon>
        <taxon>Sedimenticolaceae</taxon>
        <taxon>Candidatus Thiodiazotropha</taxon>
    </lineage>
</organism>
<name>A0A9E4K8Y4_9GAMM</name>
<protein>
    <submittedName>
        <fullName evidence="1">Uncharacterized protein</fullName>
    </submittedName>
</protein>
<proteinExistence type="predicted"/>
<dbReference type="Gene3D" id="2.102.10.10">
    <property type="entry name" value="Rieske [2Fe-2S] iron-sulphur domain"/>
    <property type="match status" value="1"/>
</dbReference>
<dbReference type="EMBL" id="JAEPDI010000013">
    <property type="protein sequence ID" value="MCG7940574.1"/>
    <property type="molecule type" value="Genomic_DNA"/>
</dbReference>